<gene>
    <name evidence="1" type="ORF">EJ02DRAFT_309709</name>
</gene>
<evidence type="ECO:0000313" key="1">
    <source>
        <dbReference type="EMBL" id="KAF1937718.1"/>
    </source>
</evidence>
<organism evidence="1 2">
    <name type="scientific">Clathrospora elynae</name>
    <dbReference type="NCBI Taxonomy" id="706981"/>
    <lineage>
        <taxon>Eukaryota</taxon>
        <taxon>Fungi</taxon>
        <taxon>Dikarya</taxon>
        <taxon>Ascomycota</taxon>
        <taxon>Pezizomycotina</taxon>
        <taxon>Dothideomycetes</taxon>
        <taxon>Pleosporomycetidae</taxon>
        <taxon>Pleosporales</taxon>
        <taxon>Diademaceae</taxon>
        <taxon>Clathrospora</taxon>
    </lineage>
</organism>
<keyword evidence="2" id="KW-1185">Reference proteome</keyword>
<reference evidence="1" key="1">
    <citation type="journal article" date="2020" name="Stud. Mycol.">
        <title>101 Dothideomycetes genomes: a test case for predicting lifestyles and emergence of pathogens.</title>
        <authorList>
            <person name="Haridas S."/>
            <person name="Albert R."/>
            <person name="Binder M."/>
            <person name="Bloem J."/>
            <person name="Labutti K."/>
            <person name="Salamov A."/>
            <person name="Andreopoulos B."/>
            <person name="Baker S."/>
            <person name="Barry K."/>
            <person name="Bills G."/>
            <person name="Bluhm B."/>
            <person name="Cannon C."/>
            <person name="Castanera R."/>
            <person name="Culley D."/>
            <person name="Daum C."/>
            <person name="Ezra D."/>
            <person name="Gonzalez J."/>
            <person name="Henrissat B."/>
            <person name="Kuo A."/>
            <person name="Liang C."/>
            <person name="Lipzen A."/>
            <person name="Lutzoni F."/>
            <person name="Magnuson J."/>
            <person name="Mondo S."/>
            <person name="Nolan M."/>
            <person name="Ohm R."/>
            <person name="Pangilinan J."/>
            <person name="Park H.-J."/>
            <person name="Ramirez L."/>
            <person name="Alfaro M."/>
            <person name="Sun H."/>
            <person name="Tritt A."/>
            <person name="Yoshinaga Y."/>
            <person name="Zwiers L.-H."/>
            <person name="Turgeon B."/>
            <person name="Goodwin S."/>
            <person name="Spatafora J."/>
            <person name="Crous P."/>
            <person name="Grigoriev I."/>
        </authorList>
    </citation>
    <scope>NUCLEOTIDE SEQUENCE</scope>
    <source>
        <strain evidence="1">CBS 161.51</strain>
    </source>
</reference>
<accession>A0A6A5SDS6</accession>
<proteinExistence type="predicted"/>
<dbReference type="AlphaFoldDB" id="A0A6A5SDS6"/>
<name>A0A6A5SDS6_9PLEO</name>
<sequence>QRNTVAKILDDLLASGVNVTKRNVHNEIQKLRLTEPRGRSMIEALLDFLEK</sequence>
<dbReference type="Proteomes" id="UP000800038">
    <property type="component" value="Unassembled WGS sequence"/>
</dbReference>
<dbReference type="EMBL" id="ML976128">
    <property type="protein sequence ID" value="KAF1937718.1"/>
    <property type="molecule type" value="Genomic_DNA"/>
</dbReference>
<evidence type="ECO:0000313" key="2">
    <source>
        <dbReference type="Proteomes" id="UP000800038"/>
    </source>
</evidence>
<feature type="non-terminal residue" evidence="1">
    <location>
        <position position="51"/>
    </location>
</feature>
<feature type="non-terminal residue" evidence="1">
    <location>
        <position position="1"/>
    </location>
</feature>
<protein>
    <submittedName>
        <fullName evidence="1">Uncharacterized protein</fullName>
    </submittedName>
</protein>